<organism evidence="8 9">
    <name type="scientific">Chiloscyllium punctatum</name>
    <name type="common">Brownbanded bambooshark</name>
    <name type="synonym">Hemiscyllium punctatum</name>
    <dbReference type="NCBI Taxonomy" id="137246"/>
    <lineage>
        <taxon>Eukaryota</taxon>
        <taxon>Metazoa</taxon>
        <taxon>Chordata</taxon>
        <taxon>Craniata</taxon>
        <taxon>Vertebrata</taxon>
        <taxon>Chondrichthyes</taxon>
        <taxon>Elasmobranchii</taxon>
        <taxon>Galeomorphii</taxon>
        <taxon>Galeoidea</taxon>
        <taxon>Orectolobiformes</taxon>
        <taxon>Hemiscylliidae</taxon>
        <taxon>Chiloscyllium</taxon>
    </lineage>
</organism>
<dbReference type="InterPro" id="IPR001236">
    <property type="entry name" value="Lactate/malate_DH_N"/>
</dbReference>
<dbReference type="InterPro" id="IPR036291">
    <property type="entry name" value="NAD(P)-bd_dom_sf"/>
</dbReference>
<dbReference type="InterPro" id="IPR010945">
    <property type="entry name" value="Malate_DH_type2"/>
</dbReference>
<dbReference type="Gene3D" id="3.40.50.720">
    <property type="entry name" value="NAD(P)-binding Rossmann-like Domain"/>
    <property type="match status" value="1"/>
</dbReference>
<comment type="caution">
    <text evidence="8">The sequence shown here is derived from an EMBL/GenBank/DDBJ whole genome shotgun (WGS) entry which is preliminary data.</text>
</comment>
<dbReference type="STRING" id="137246.A0A401THR8"/>
<dbReference type="OrthoDB" id="4069699at2759"/>
<evidence type="ECO:0000313" key="9">
    <source>
        <dbReference type="Proteomes" id="UP000287033"/>
    </source>
</evidence>
<dbReference type="PANTHER" id="PTHR23382">
    <property type="entry name" value="MALATE DEHYDROGENASE"/>
    <property type="match status" value="1"/>
</dbReference>
<proteinExistence type="inferred from homology"/>
<evidence type="ECO:0000259" key="7">
    <source>
        <dbReference type="Pfam" id="PF00056"/>
    </source>
</evidence>
<evidence type="ECO:0000313" key="8">
    <source>
        <dbReference type="EMBL" id="GCC42182.1"/>
    </source>
</evidence>
<evidence type="ECO:0000256" key="5">
    <source>
        <dbReference type="ARBA" id="ARBA00045153"/>
    </source>
</evidence>
<dbReference type="GO" id="GO:0006108">
    <property type="term" value="P:malate metabolic process"/>
    <property type="evidence" value="ECO:0007669"/>
    <property type="project" value="InterPro"/>
</dbReference>
<gene>
    <name evidence="8" type="ORF">chiPu_0026189</name>
</gene>
<dbReference type="GO" id="GO:0016615">
    <property type="term" value="F:malate dehydrogenase activity"/>
    <property type="evidence" value="ECO:0007669"/>
    <property type="project" value="InterPro"/>
</dbReference>
<feature type="domain" description="Lactate/malate dehydrogenase N-terminal" evidence="7">
    <location>
        <begin position="2"/>
        <end position="74"/>
    </location>
</feature>
<evidence type="ECO:0000256" key="6">
    <source>
        <dbReference type="ARBA" id="ARBA00048549"/>
    </source>
</evidence>
<evidence type="ECO:0000256" key="1">
    <source>
        <dbReference type="ARBA" id="ARBA00009613"/>
    </source>
</evidence>
<protein>
    <recommendedName>
        <fullName evidence="2">Malate dehydrogenase, cytoplasmic</fullName>
    </recommendedName>
    <alternativeName>
        <fullName evidence="4">Cytosolic malate dehydrogenase</fullName>
    </alternativeName>
</protein>
<evidence type="ECO:0000256" key="3">
    <source>
        <dbReference type="ARBA" id="ARBA00023002"/>
    </source>
</evidence>
<comment type="function">
    <text evidence="5">Catalyzes the reduction of aromatic alpha-keto acids in the presence of NADH. Plays essential roles in the malate-aspartate shuttle and the tricarboxylic acid cycle, important in mitochondrial NADH supply for oxidative phosphorylation. Catalyzes the reduction of 2-oxoglutarate to 2-hydroxyglutarate, leading to elevated reactive oxygen species (ROS).</text>
</comment>
<keyword evidence="9" id="KW-1185">Reference proteome</keyword>
<dbReference type="EMBL" id="BEZZ01074246">
    <property type="protein sequence ID" value="GCC42182.1"/>
    <property type="molecule type" value="Genomic_DNA"/>
</dbReference>
<accession>A0A401THR8</accession>
<dbReference type="SUPFAM" id="SSF51735">
    <property type="entry name" value="NAD(P)-binding Rossmann-fold domains"/>
    <property type="match status" value="1"/>
</dbReference>
<name>A0A401THR8_CHIPU</name>
<reference evidence="8 9" key="1">
    <citation type="journal article" date="2018" name="Nat. Ecol. Evol.">
        <title>Shark genomes provide insights into elasmobranch evolution and the origin of vertebrates.</title>
        <authorList>
            <person name="Hara Y"/>
            <person name="Yamaguchi K"/>
            <person name="Onimaru K"/>
            <person name="Kadota M"/>
            <person name="Koyanagi M"/>
            <person name="Keeley SD"/>
            <person name="Tatsumi K"/>
            <person name="Tanaka K"/>
            <person name="Motone F"/>
            <person name="Kageyama Y"/>
            <person name="Nozu R"/>
            <person name="Adachi N"/>
            <person name="Nishimura O"/>
            <person name="Nakagawa R"/>
            <person name="Tanegashima C"/>
            <person name="Kiyatake I"/>
            <person name="Matsumoto R"/>
            <person name="Murakumo K"/>
            <person name="Nishida K"/>
            <person name="Terakita A"/>
            <person name="Kuratani S"/>
            <person name="Sato K"/>
            <person name="Hyodo S Kuraku.S."/>
        </authorList>
    </citation>
    <scope>NUCLEOTIDE SEQUENCE [LARGE SCALE GENOMIC DNA]</scope>
</reference>
<dbReference type="AlphaFoldDB" id="A0A401THR8"/>
<comment type="catalytic activity">
    <reaction evidence="6">
        <text>(S)-2-hydroxyglutarate + NAD(+) = 2-oxoglutarate + NADH + H(+)</text>
        <dbReference type="Rhea" id="RHEA:57172"/>
        <dbReference type="ChEBI" id="CHEBI:15378"/>
        <dbReference type="ChEBI" id="CHEBI:16782"/>
        <dbReference type="ChEBI" id="CHEBI:16810"/>
        <dbReference type="ChEBI" id="CHEBI:57540"/>
        <dbReference type="ChEBI" id="CHEBI:57945"/>
    </reaction>
    <physiologicalReaction direction="right-to-left" evidence="6">
        <dbReference type="Rhea" id="RHEA:57174"/>
    </physiologicalReaction>
</comment>
<evidence type="ECO:0000256" key="4">
    <source>
        <dbReference type="ARBA" id="ARBA00030284"/>
    </source>
</evidence>
<sequence length="119" mass="13070">MDVDVAILLGATPRAKDMEWDDQFKCNVRIFRSQGKALDTYAKKTVKVLVVGSPANTNCLIAMTSAPSIPPENFSCLTRLSQNRAQSRLGGWAETETASEVIRDSRIQSPDEEIALQKG</sequence>
<dbReference type="OMA" id="WAETETA"/>
<evidence type="ECO:0000256" key="2">
    <source>
        <dbReference type="ARBA" id="ARBA00019899"/>
    </source>
</evidence>
<dbReference type="Pfam" id="PF00056">
    <property type="entry name" value="Ldh_1_N"/>
    <property type="match status" value="1"/>
</dbReference>
<dbReference type="Proteomes" id="UP000287033">
    <property type="component" value="Unassembled WGS sequence"/>
</dbReference>
<comment type="similarity">
    <text evidence="1">Belongs to the LDH/MDH superfamily. MDH type 2 family.</text>
</comment>
<keyword evidence="3" id="KW-0560">Oxidoreductase</keyword>